<feature type="chain" id="PRO_5036211194" evidence="1">
    <location>
        <begin position="21"/>
        <end position="94"/>
    </location>
</feature>
<proteinExistence type="predicted"/>
<protein>
    <submittedName>
        <fullName evidence="2">Uncharacterized protein</fullName>
    </submittedName>
</protein>
<name>A0A7R9LBZ8_9ACAR</name>
<evidence type="ECO:0000313" key="2">
    <source>
        <dbReference type="EMBL" id="CAD7638870.1"/>
    </source>
</evidence>
<feature type="signal peptide" evidence="1">
    <location>
        <begin position="1"/>
        <end position="20"/>
    </location>
</feature>
<keyword evidence="1" id="KW-0732">Signal</keyword>
<dbReference type="EMBL" id="OC875980">
    <property type="protein sequence ID" value="CAD7638870.1"/>
    <property type="molecule type" value="Genomic_DNA"/>
</dbReference>
<keyword evidence="3" id="KW-1185">Reference proteome</keyword>
<reference evidence="2" key="1">
    <citation type="submission" date="2020-11" db="EMBL/GenBank/DDBJ databases">
        <authorList>
            <person name="Tran Van P."/>
        </authorList>
    </citation>
    <scope>NUCLEOTIDE SEQUENCE</scope>
</reference>
<organism evidence="2">
    <name type="scientific">Medioppia subpectinata</name>
    <dbReference type="NCBI Taxonomy" id="1979941"/>
    <lineage>
        <taxon>Eukaryota</taxon>
        <taxon>Metazoa</taxon>
        <taxon>Ecdysozoa</taxon>
        <taxon>Arthropoda</taxon>
        <taxon>Chelicerata</taxon>
        <taxon>Arachnida</taxon>
        <taxon>Acari</taxon>
        <taxon>Acariformes</taxon>
        <taxon>Sarcoptiformes</taxon>
        <taxon>Oribatida</taxon>
        <taxon>Brachypylina</taxon>
        <taxon>Oppioidea</taxon>
        <taxon>Oppiidae</taxon>
        <taxon>Medioppia</taxon>
    </lineage>
</organism>
<sequence length="94" mass="10248">MRSLIVVLALIFVVFAIGDSKNVNQKYAETITKVSKDVKATFAHEFKQGSNVTTFAQNANNCWVCSSPCSMIYCCDDGYPQCCVVGGYCACCSH</sequence>
<dbReference type="EMBL" id="CAJPIZ010021405">
    <property type="protein sequence ID" value="CAG2117620.1"/>
    <property type="molecule type" value="Genomic_DNA"/>
</dbReference>
<dbReference type="AlphaFoldDB" id="A0A7R9LBZ8"/>
<evidence type="ECO:0000256" key="1">
    <source>
        <dbReference type="SAM" id="SignalP"/>
    </source>
</evidence>
<accession>A0A7R9LBZ8</accession>
<dbReference type="Proteomes" id="UP000759131">
    <property type="component" value="Unassembled WGS sequence"/>
</dbReference>
<gene>
    <name evidence="2" type="ORF">OSB1V03_LOCUS17573</name>
</gene>
<evidence type="ECO:0000313" key="3">
    <source>
        <dbReference type="Proteomes" id="UP000759131"/>
    </source>
</evidence>